<evidence type="ECO:0000259" key="8">
    <source>
        <dbReference type="Pfam" id="PF00535"/>
    </source>
</evidence>
<dbReference type="Proteomes" id="UP000184172">
    <property type="component" value="Unassembled WGS sequence"/>
</dbReference>
<evidence type="ECO:0000256" key="4">
    <source>
        <dbReference type="ARBA" id="ARBA00022692"/>
    </source>
</evidence>
<protein>
    <submittedName>
        <fullName evidence="9">Glycosyl transferase family 2</fullName>
    </submittedName>
</protein>
<dbReference type="PANTHER" id="PTHR48090">
    <property type="entry name" value="UNDECAPRENYL-PHOSPHATE 4-DEOXY-4-FORMAMIDO-L-ARABINOSE TRANSFERASE-RELATED"/>
    <property type="match status" value="1"/>
</dbReference>
<sequence length="236" mass="27075">MPELTIIIPVYNEAENLLRVEKALVEYRAIATKTTAFLFVNDGSTDKSEKLISEICEHNIDFHFISFTKNYGLSAALKAGFDWVESPLLGYIDSDLQTTPEDFNLLLEYIDEYDLVTGVRTGRKDDFVKNVSSKVANGIRRLFTQDGMQDTGCPLKVIKTDYAKRIPMFNGLHRFLPAMILLQKGHVHQIPVRHFPRIGGEAKFGVWNRIFGPLSACFAYLWMRRNYIRFEVKKNS</sequence>
<evidence type="ECO:0000313" key="10">
    <source>
        <dbReference type="Proteomes" id="UP000184172"/>
    </source>
</evidence>
<dbReference type="SUPFAM" id="SSF53448">
    <property type="entry name" value="Nucleotide-diphospho-sugar transferases"/>
    <property type="match status" value="1"/>
</dbReference>
<dbReference type="Pfam" id="PF00535">
    <property type="entry name" value="Glycos_transf_2"/>
    <property type="match status" value="1"/>
</dbReference>
<dbReference type="OrthoDB" id="952827at2"/>
<evidence type="ECO:0000256" key="2">
    <source>
        <dbReference type="ARBA" id="ARBA00022676"/>
    </source>
</evidence>
<evidence type="ECO:0000256" key="3">
    <source>
        <dbReference type="ARBA" id="ARBA00022679"/>
    </source>
</evidence>
<evidence type="ECO:0000256" key="6">
    <source>
        <dbReference type="ARBA" id="ARBA00022989"/>
    </source>
</evidence>
<dbReference type="GO" id="GO:0099621">
    <property type="term" value="F:undecaprenyl-phosphate 4-deoxy-4-formamido-L-arabinose transferase activity"/>
    <property type="evidence" value="ECO:0007669"/>
    <property type="project" value="TreeGrafter"/>
</dbReference>
<reference evidence="10" key="1">
    <citation type="submission" date="2016-11" db="EMBL/GenBank/DDBJ databases">
        <authorList>
            <person name="Varghese N."/>
            <person name="Submissions S."/>
        </authorList>
    </citation>
    <scope>NUCLEOTIDE SEQUENCE [LARGE SCALE GENOMIC DNA]</scope>
    <source>
        <strain evidence="10">DSM 26349</strain>
    </source>
</reference>
<keyword evidence="2" id="KW-0328">Glycosyltransferase</keyword>
<evidence type="ECO:0000256" key="5">
    <source>
        <dbReference type="ARBA" id="ARBA00022985"/>
    </source>
</evidence>
<proteinExistence type="predicted"/>
<dbReference type="InterPro" id="IPR050256">
    <property type="entry name" value="Glycosyltransferase_2"/>
</dbReference>
<organism evidence="9 10">
    <name type="scientific">Aequorivita viscosa</name>
    <dbReference type="NCBI Taxonomy" id="797419"/>
    <lineage>
        <taxon>Bacteria</taxon>
        <taxon>Pseudomonadati</taxon>
        <taxon>Bacteroidota</taxon>
        <taxon>Flavobacteriia</taxon>
        <taxon>Flavobacteriales</taxon>
        <taxon>Flavobacteriaceae</taxon>
        <taxon>Aequorivita</taxon>
    </lineage>
</organism>
<dbReference type="InterPro" id="IPR001173">
    <property type="entry name" value="Glyco_trans_2-like"/>
</dbReference>
<keyword evidence="3 9" id="KW-0808">Transferase</keyword>
<dbReference type="AlphaFoldDB" id="A0A1M6JH61"/>
<dbReference type="InterPro" id="IPR029044">
    <property type="entry name" value="Nucleotide-diphossugar_trans"/>
</dbReference>
<dbReference type="CDD" id="cd04179">
    <property type="entry name" value="DPM_DPG-synthase_like"/>
    <property type="match status" value="1"/>
</dbReference>
<accession>A0A1M6JH61</accession>
<keyword evidence="1" id="KW-1003">Cell membrane</keyword>
<keyword evidence="7" id="KW-0472">Membrane</keyword>
<evidence type="ECO:0000256" key="1">
    <source>
        <dbReference type="ARBA" id="ARBA00022475"/>
    </source>
</evidence>
<keyword evidence="6" id="KW-1133">Transmembrane helix</keyword>
<gene>
    <name evidence="9" type="ORF">SAMN04487908_11751</name>
</gene>
<dbReference type="RefSeq" id="WP_073219226.1">
    <property type="nucleotide sequence ID" value="NZ_FNNS01000017.1"/>
</dbReference>
<keyword evidence="4" id="KW-0812">Transmembrane</keyword>
<keyword evidence="5" id="KW-0448">Lipopolysaccharide biosynthesis</keyword>
<feature type="domain" description="Glycosyltransferase 2-like" evidence="8">
    <location>
        <begin position="5"/>
        <end position="144"/>
    </location>
</feature>
<evidence type="ECO:0000313" key="9">
    <source>
        <dbReference type="EMBL" id="SHJ46033.1"/>
    </source>
</evidence>
<dbReference type="PANTHER" id="PTHR48090:SF3">
    <property type="entry name" value="UNDECAPRENYL-PHOSPHATE 4-DEOXY-4-FORMAMIDO-L-ARABINOSE TRANSFERASE"/>
    <property type="match status" value="1"/>
</dbReference>
<dbReference type="STRING" id="797419.SAMN05216556_11751"/>
<dbReference type="GO" id="GO:0009103">
    <property type="term" value="P:lipopolysaccharide biosynthetic process"/>
    <property type="evidence" value="ECO:0007669"/>
    <property type="project" value="UniProtKB-KW"/>
</dbReference>
<evidence type="ECO:0000256" key="7">
    <source>
        <dbReference type="ARBA" id="ARBA00023136"/>
    </source>
</evidence>
<dbReference type="GO" id="GO:0005886">
    <property type="term" value="C:plasma membrane"/>
    <property type="evidence" value="ECO:0007669"/>
    <property type="project" value="TreeGrafter"/>
</dbReference>
<dbReference type="Gene3D" id="3.90.550.10">
    <property type="entry name" value="Spore Coat Polysaccharide Biosynthesis Protein SpsA, Chain A"/>
    <property type="match status" value="1"/>
</dbReference>
<dbReference type="EMBL" id="FQYV01000017">
    <property type="protein sequence ID" value="SHJ46033.1"/>
    <property type="molecule type" value="Genomic_DNA"/>
</dbReference>
<keyword evidence="10" id="KW-1185">Reference proteome</keyword>
<name>A0A1M6JH61_9FLAO</name>